<protein>
    <submittedName>
        <fullName evidence="1">Uncharacterized protein</fullName>
    </submittedName>
</protein>
<accession>A0AAV7LR62</accession>
<proteinExistence type="predicted"/>
<dbReference type="EMBL" id="JANPWB010000015">
    <property type="protein sequence ID" value="KAJ1091378.1"/>
    <property type="molecule type" value="Genomic_DNA"/>
</dbReference>
<dbReference type="Gene3D" id="2.30.30.140">
    <property type="match status" value="1"/>
</dbReference>
<reference evidence="1" key="1">
    <citation type="journal article" date="2022" name="bioRxiv">
        <title>Sequencing and chromosome-scale assembly of the giantPleurodeles waltlgenome.</title>
        <authorList>
            <person name="Brown T."/>
            <person name="Elewa A."/>
            <person name="Iarovenko S."/>
            <person name="Subramanian E."/>
            <person name="Araus A.J."/>
            <person name="Petzold A."/>
            <person name="Susuki M."/>
            <person name="Suzuki K.-i.T."/>
            <person name="Hayashi T."/>
            <person name="Toyoda A."/>
            <person name="Oliveira C."/>
            <person name="Osipova E."/>
            <person name="Leigh N.D."/>
            <person name="Simon A."/>
            <person name="Yun M.H."/>
        </authorList>
    </citation>
    <scope>NUCLEOTIDE SEQUENCE</scope>
    <source>
        <strain evidence="1">20211129_DDA</strain>
        <tissue evidence="1">Liver</tissue>
    </source>
</reference>
<dbReference type="GO" id="GO:0003676">
    <property type="term" value="F:nucleic acid binding"/>
    <property type="evidence" value="ECO:0007669"/>
    <property type="project" value="InterPro"/>
</dbReference>
<keyword evidence="2" id="KW-1185">Reference proteome</keyword>
<comment type="caution">
    <text evidence="1">The sequence shown here is derived from an EMBL/GenBank/DDBJ whole genome shotgun (WGS) entry which is preliminary data.</text>
</comment>
<dbReference type="Gene3D" id="3.30.420.10">
    <property type="entry name" value="Ribonuclease H-like superfamily/Ribonuclease H"/>
    <property type="match status" value="1"/>
</dbReference>
<evidence type="ECO:0000313" key="2">
    <source>
        <dbReference type="Proteomes" id="UP001066276"/>
    </source>
</evidence>
<dbReference type="AlphaFoldDB" id="A0AAV7LR62"/>
<dbReference type="Proteomes" id="UP001066276">
    <property type="component" value="Chromosome 11"/>
</dbReference>
<name>A0AAV7LR62_PLEWA</name>
<gene>
    <name evidence="1" type="ORF">NDU88_004504</name>
</gene>
<organism evidence="1 2">
    <name type="scientific">Pleurodeles waltl</name>
    <name type="common">Iberian ribbed newt</name>
    <dbReference type="NCBI Taxonomy" id="8319"/>
    <lineage>
        <taxon>Eukaryota</taxon>
        <taxon>Metazoa</taxon>
        <taxon>Chordata</taxon>
        <taxon>Craniata</taxon>
        <taxon>Vertebrata</taxon>
        <taxon>Euteleostomi</taxon>
        <taxon>Amphibia</taxon>
        <taxon>Batrachia</taxon>
        <taxon>Caudata</taxon>
        <taxon>Salamandroidea</taxon>
        <taxon>Salamandridae</taxon>
        <taxon>Pleurodelinae</taxon>
        <taxon>Pleurodeles</taxon>
    </lineage>
</organism>
<evidence type="ECO:0000313" key="1">
    <source>
        <dbReference type="EMBL" id="KAJ1091378.1"/>
    </source>
</evidence>
<dbReference type="InterPro" id="IPR036397">
    <property type="entry name" value="RNaseH_sf"/>
</dbReference>
<sequence>MERLNRNLKQSLTARVLGTGRSWLNHLYGVQRALINLPRRSLGGTTSYECLFGTQMYVPDLDGPGVEAAETPLDINERVTVLQELQQFCDDTSSKSAASTGIKDVPVTSTGWIPIVGDLVPEKVAVKKEFGPSYRALVPVHGTRTVILPPLAGAKENRFVSIDNVKLQHVAVPAQPTKRNIQ</sequence>